<dbReference type="InterPro" id="IPR036527">
    <property type="entry name" value="SCP2_sterol-bd_dom_sf"/>
</dbReference>
<dbReference type="Proteomes" id="UP000233654">
    <property type="component" value="Unassembled WGS sequence"/>
</dbReference>
<gene>
    <name evidence="1" type="ORF">CVT63_07780</name>
</gene>
<accession>A0A2N3G413</accession>
<organism evidence="1 2">
    <name type="scientific">Candidatus Anoxymicrobium japonicum</name>
    <dbReference type="NCBI Taxonomy" id="2013648"/>
    <lineage>
        <taxon>Bacteria</taxon>
        <taxon>Bacillati</taxon>
        <taxon>Actinomycetota</taxon>
        <taxon>Candidatus Geothermincolia</taxon>
        <taxon>Candidatus Geothermincolales</taxon>
        <taxon>Candidatus Anoxymicrobiaceae</taxon>
        <taxon>Candidatus Anoxymicrobium</taxon>
    </lineage>
</organism>
<dbReference type="SUPFAM" id="SSF55718">
    <property type="entry name" value="SCP-like"/>
    <property type="match status" value="1"/>
</dbReference>
<dbReference type="EMBL" id="PHEX01000091">
    <property type="protein sequence ID" value="PKQ27476.1"/>
    <property type="molecule type" value="Genomic_DNA"/>
</dbReference>
<evidence type="ECO:0000313" key="2">
    <source>
        <dbReference type="Proteomes" id="UP000233654"/>
    </source>
</evidence>
<proteinExistence type="predicted"/>
<dbReference type="AlphaFoldDB" id="A0A2N3G413"/>
<protein>
    <recommendedName>
        <fullName evidence="3">SCP2 domain-containing protein</fullName>
    </recommendedName>
</protein>
<evidence type="ECO:0008006" key="3">
    <source>
        <dbReference type="Google" id="ProtNLM"/>
    </source>
</evidence>
<dbReference type="Gene3D" id="3.30.1050.10">
    <property type="entry name" value="SCP2 sterol-binding domain"/>
    <property type="match status" value="1"/>
</dbReference>
<evidence type="ECO:0000313" key="1">
    <source>
        <dbReference type="EMBL" id="PKQ27476.1"/>
    </source>
</evidence>
<comment type="caution">
    <text evidence="1">The sequence shown here is derived from an EMBL/GenBank/DDBJ whole genome shotgun (WGS) entry which is preliminary data.</text>
</comment>
<name>A0A2N3G413_9ACTN</name>
<sequence length="92" mass="10422">MTIDCTKDPVEIITGDTGLIPEITMNMHALTSHLFWMQKLPVMSAITRGQIKVKGPLPKAMRLLSVIKPIYKNYRIVLAEMERDDLLAFPPD</sequence>
<reference evidence="1 2" key="1">
    <citation type="journal article" date="2017" name="ISME J.">
        <title>Potential for microbial H2 and metal transformations associated with novel bacteria and archaea in deep terrestrial subsurface sediments.</title>
        <authorList>
            <person name="Hernsdorf A.W."/>
            <person name="Amano Y."/>
            <person name="Miyakawa K."/>
            <person name="Ise K."/>
            <person name="Suzuki Y."/>
            <person name="Anantharaman K."/>
            <person name="Probst A."/>
            <person name="Burstein D."/>
            <person name="Thomas B.C."/>
            <person name="Banfield J.F."/>
        </authorList>
    </citation>
    <scope>NUCLEOTIDE SEQUENCE [LARGE SCALE GENOMIC DNA]</scope>
    <source>
        <strain evidence="1">HGW-Actinobacteria-3</strain>
    </source>
</reference>